<proteinExistence type="predicted"/>
<dbReference type="EMBL" id="JBGMDY010000004">
    <property type="protein sequence ID" value="KAL2336167.1"/>
    <property type="molecule type" value="Genomic_DNA"/>
</dbReference>
<name>A0ABD1MKT9_9FABA</name>
<keyword evidence="4" id="KW-1185">Reference proteome</keyword>
<keyword evidence="2" id="KW-0812">Transmembrane</keyword>
<dbReference type="Proteomes" id="UP001603857">
    <property type="component" value="Unassembled WGS sequence"/>
</dbReference>
<sequence>MPQIWPKHYTYEDQRKEEVTFDYEKFRREKRRLRRSGNQDCLEKSQDSSDEDQRKEEVTFDYEKFQKRETEAATLRKSRLLGKESRFLRRVFDKQQRGKLPRRSLPFQKLPLPLRYRHGVAIAISITIWSSTPLHMVTLSHIAAIFFLIASFLYLLDFFGIDFVQSFIASPEPWDLDDAVSGPSLNPKPEPSIASHEAPPSSPMPRPLILRRSALRTAGREARERSREQNEREEKNATRDLRLVLSSVRGAISSGGQSGRQRSR</sequence>
<comment type="caution">
    <text evidence="3">The sequence shown here is derived from an EMBL/GenBank/DDBJ whole genome shotgun (WGS) entry which is preliminary data.</text>
</comment>
<evidence type="ECO:0000256" key="1">
    <source>
        <dbReference type="SAM" id="MobiDB-lite"/>
    </source>
</evidence>
<keyword evidence="2" id="KW-1133">Transmembrane helix</keyword>
<accession>A0ABD1MKT9</accession>
<feature type="region of interest" description="Disordered" evidence="1">
    <location>
        <begin position="179"/>
        <end position="264"/>
    </location>
</feature>
<evidence type="ECO:0000313" key="4">
    <source>
        <dbReference type="Proteomes" id="UP001603857"/>
    </source>
</evidence>
<dbReference type="AlphaFoldDB" id="A0ABD1MKT9"/>
<reference evidence="3 4" key="1">
    <citation type="submission" date="2024-08" db="EMBL/GenBank/DDBJ databases">
        <title>Insights into the chromosomal genome structure of Flemingia macrophylla.</title>
        <authorList>
            <person name="Ding Y."/>
            <person name="Zhao Y."/>
            <person name="Bi W."/>
            <person name="Wu M."/>
            <person name="Zhao G."/>
            <person name="Gong Y."/>
            <person name="Li W."/>
            <person name="Zhang P."/>
        </authorList>
    </citation>
    <scope>NUCLEOTIDE SEQUENCE [LARGE SCALE GENOMIC DNA]</scope>
    <source>
        <strain evidence="3">DYQJB</strain>
        <tissue evidence="3">Leaf</tissue>
    </source>
</reference>
<feature type="region of interest" description="Disordered" evidence="1">
    <location>
        <begin position="32"/>
        <end position="56"/>
    </location>
</feature>
<organism evidence="3 4">
    <name type="scientific">Flemingia macrophylla</name>
    <dbReference type="NCBI Taxonomy" id="520843"/>
    <lineage>
        <taxon>Eukaryota</taxon>
        <taxon>Viridiplantae</taxon>
        <taxon>Streptophyta</taxon>
        <taxon>Embryophyta</taxon>
        <taxon>Tracheophyta</taxon>
        <taxon>Spermatophyta</taxon>
        <taxon>Magnoliopsida</taxon>
        <taxon>eudicotyledons</taxon>
        <taxon>Gunneridae</taxon>
        <taxon>Pentapetalae</taxon>
        <taxon>rosids</taxon>
        <taxon>fabids</taxon>
        <taxon>Fabales</taxon>
        <taxon>Fabaceae</taxon>
        <taxon>Papilionoideae</taxon>
        <taxon>50 kb inversion clade</taxon>
        <taxon>NPAAA clade</taxon>
        <taxon>indigoferoid/millettioid clade</taxon>
        <taxon>Phaseoleae</taxon>
        <taxon>Flemingia</taxon>
    </lineage>
</organism>
<evidence type="ECO:0000313" key="3">
    <source>
        <dbReference type="EMBL" id="KAL2336167.1"/>
    </source>
</evidence>
<keyword evidence="2" id="KW-0472">Membrane</keyword>
<feature type="compositionally biased region" description="Basic and acidic residues" evidence="1">
    <location>
        <begin position="218"/>
        <end position="242"/>
    </location>
</feature>
<protein>
    <submittedName>
        <fullName evidence="3">Uncharacterized protein</fullName>
    </submittedName>
</protein>
<feature type="compositionally biased region" description="Basic and acidic residues" evidence="1">
    <location>
        <begin position="41"/>
        <end position="56"/>
    </location>
</feature>
<feature type="transmembrane region" description="Helical" evidence="2">
    <location>
        <begin position="138"/>
        <end position="156"/>
    </location>
</feature>
<gene>
    <name evidence="3" type="ORF">Fmac_010613</name>
</gene>
<evidence type="ECO:0000256" key="2">
    <source>
        <dbReference type="SAM" id="Phobius"/>
    </source>
</evidence>